<protein>
    <submittedName>
        <fullName evidence="10">Uncharacterized protein</fullName>
    </submittedName>
</protein>
<comment type="pathway">
    <text evidence="2">Glycolipid biosynthesis; glycosylphosphatidylinositol-anchor biosynthesis.</text>
</comment>
<name>C3ZVB9_BRAFL</name>
<feature type="transmembrane region" description="Helical" evidence="9">
    <location>
        <begin position="21"/>
        <end position="42"/>
    </location>
</feature>
<dbReference type="GO" id="GO:0016255">
    <property type="term" value="P:attachment of GPI anchor to protein"/>
    <property type="evidence" value="ECO:0007669"/>
    <property type="project" value="InterPro"/>
</dbReference>
<proteinExistence type="inferred from homology"/>
<feature type="transmembrane region" description="Helical" evidence="9">
    <location>
        <begin position="245"/>
        <end position="272"/>
    </location>
</feature>
<gene>
    <name evidence="10" type="ORF">BRAFLDRAFT_129005</name>
</gene>
<feature type="transmembrane region" description="Helical" evidence="9">
    <location>
        <begin position="142"/>
        <end position="162"/>
    </location>
</feature>
<dbReference type="InterPro" id="IPR009600">
    <property type="entry name" value="PIG-U"/>
</dbReference>
<dbReference type="PANTHER" id="PTHR13121:SF0">
    <property type="entry name" value="PHOSPHATIDYLINOSITOL GLYCAN ANCHOR BIOSYNTHESIS CLASS U PROTEIN"/>
    <property type="match status" value="1"/>
</dbReference>
<feature type="transmembrane region" description="Helical" evidence="9">
    <location>
        <begin position="292"/>
        <end position="314"/>
    </location>
</feature>
<dbReference type="eggNOG" id="KOG2552">
    <property type="taxonomic scope" value="Eukaryota"/>
</dbReference>
<dbReference type="GO" id="GO:0042765">
    <property type="term" value="C:GPI-anchor transamidase complex"/>
    <property type="evidence" value="ECO:0007669"/>
    <property type="project" value="InterPro"/>
</dbReference>
<keyword evidence="7 9" id="KW-1133">Transmembrane helix</keyword>
<evidence type="ECO:0000256" key="8">
    <source>
        <dbReference type="ARBA" id="ARBA00023136"/>
    </source>
</evidence>
<evidence type="ECO:0000256" key="6">
    <source>
        <dbReference type="ARBA" id="ARBA00022824"/>
    </source>
</evidence>
<evidence type="ECO:0000256" key="1">
    <source>
        <dbReference type="ARBA" id="ARBA00004477"/>
    </source>
</evidence>
<accession>C3ZVB9</accession>
<comment type="similarity">
    <text evidence="3">Belongs to the PIGU family.</text>
</comment>
<dbReference type="PANTHER" id="PTHR13121">
    <property type="entry name" value="GPI TRANSAMIDASE COMPONENT PIG-U"/>
    <property type="match status" value="1"/>
</dbReference>
<sequence>MSAEARADQRRVRPVPKAIKYLFGLGLGARAVLMSSHLAGWLQDRLELASPVTSWTRSEWGGGRSEGGRAGGVVGLGARSVLMSSHLAGWLQDRLELASPVTSWTRMTEGLSLLDHGISPYEGDMFHETPLVLMLFYCLNKIWSGLIPIFFLLVDCITACLLHEVGSNVCRHLLEKQGRHVKTYSTDSMSLLLTGKQLNSVPRLMMGTYLCNPLTIASCAAFSTTGVHNLAIAAALLGAVKGKRLVATLATAVASYQCVYPEIFIIPVAMYIAQLEQGSRFSFSHVDSRLSMLQTAGSHFAWLGFLWSLSYLPFGSMDWLYSTRGFVDHPMFHLHLLVGLTAVFKSYPTFGDAALFLSLLPVWGHCFKCE</sequence>
<evidence type="ECO:0000256" key="7">
    <source>
        <dbReference type="ARBA" id="ARBA00022989"/>
    </source>
</evidence>
<evidence type="ECO:0000256" key="4">
    <source>
        <dbReference type="ARBA" id="ARBA00022502"/>
    </source>
</evidence>
<keyword evidence="4" id="KW-0337">GPI-anchor biosynthesis</keyword>
<dbReference type="Pfam" id="PF06728">
    <property type="entry name" value="PIG-U"/>
    <property type="match status" value="1"/>
</dbReference>
<dbReference type="GO" id="GO:0006506">
    <property type="term" value="P:GPI anchor biosynthetic process"/>
    <property type="evidence" value="ECO:0007669"/>
    <property type="project" value="UniProtKB-UniPathway"/>
</dbReference>
<comment type="subcellular location">
    <subcellularLocation>
        <location evidence="1">Endoplasmic reticulum membrane</location>
        <topology evidence="1">Multi-pass membrane protein</topology>
    </subcellularLocation>
</comment>
<evidence type="ECO:0000256" key="3">
    <source>
        <dbReference type="ARBA" id="ARBA00010026"/>
    </source>
</evidence>
<evidence type="ECO:0000256" key="2">
    <source>
        <dbReference type="ARBA" id="ARBA00004687"/>
    </source>
</evidence>
<evidence type="ECO:0000313" key="10">
    <source>
        <dbReference type="EMBL" id="EEN43509.1"/>
    </source>
</evidence>
<keyword evidence="8 9" id="KW-0472">Membrane</keyword>
<evidence type="ECO:0000256" key="9">
    <source>
        <dbReference type="SAM" id="Phobius"/>
    </source>
</evidence>
<dbReference type="AlphaFoldDB" id="C3ZVB9"/>
<reference evidence="10" key="1">
    <citation type="journal article" date="2008" name="Nature">
        <title>The amphioxus genome and the evolution of the chordate karyotype.</title>
        <authorList>
            <consortium name="US DOE Joint Genome Institute (JGI-PGF)"/>
            <person name="Putnam N.H."/>
            <person name="Butts T."/>
            <person name="Ferrier D.E.K."/>
            <person name="Furlong R.F."/>
            <person name="Hellsten U."/>
            <person name="Kawashima T."/>
            <person name="Robinson-Rechavi M."/>
            <person name="Shoguchi E."/>
            <person name="Terry A."/>
            <person name="Yu J.-K."/>
            <person name="Benito-Gutierrez E.L."/>
            <person name="Dubchak I."/>
            <person name="Garcia-Fernandez J."/>
            <person name="Gibson-Brown J.J."/>
            <person name="Grigoriev I.V."/>
            <person name="Horton A.C."/>
            <person name="de Jong P.J."/>
            <person name="Jurka J."/>
            <person name="Kapitonov V.V."/>
            <person name="Kohara Y."/>
            <person name="Kuroki Y."/>
            <person name="Lindquist E."/>
            <person name="Lucas S."/>
            <person name="Osoegawa K."/>
            <person name="Pennacchio L.A."/>
            <person name="Salamov A.A."/>
            <person name="Satou Y."/>
            <person name="Sauka-Spengler T."/>
            <person name="Schmutz J."/>
            <person name="Shin-I T."/>
            <person name="Toyoda A."/>
            <person name="Bronner-Fraser M."/>
            <person name="Fujiyama A."/>
            <person name="Holland L.Z."/>
            <person name="Holland P.W.H."/>
            <person name="Satoh N."/>
            <person name="Rokhsar D.S."/>
        </authorList>
    </citation>
    <scope>NUCLEOTIDE SEQUENCE [LARGE SCALE GENOMIC DNA]</scope>
    <source>
        <strain evidence="10">S238N-H82</strain>
        <tissue evidence="10">Testes</tissue>
    </source>
</reference>
<dbReference type="InParanoid" id="C3ZVB9"/>
<organism>
    <name type="scientific">Branchiostoma floridae</name>
    <name type="common">Florida lancelet</name>
    <name type="synonym">Amphioxus</name>
    <dbReference type="NCBI Taxonomy" id="7739"/>
    <lineage>
        <taxon>Eukaryota</taxon>
        <taxon>Metazoa</taxon>
        <taxon>Chordata</taxon>
        <taxon>Cephalochordata</taxon>
        <taxon>Leptocardii</taxon>
        <taxon>Amphioxiformes</taxon>
        <taxon>Branchiostomatidae</taxon>
        <taxon>Branchiostoma</taxon>
    </lineage>
</organism>
<keyword evidence="5 9" id="KW-0812">Transmembrane</keyword>
<keyword evidence="6" id="KW-0256">Endoplasmic reticulum</keyword>
<evidence type="ECO:0000256" key="5">
    <source>
        <dbReference type="ARBA" id="ARBA00022692"/>
    </source>
</evidence>
<dbReference type="STRING" id="7739.C3ZVB9"/>
<dbReference type="UniPathway" id="UPA00196"/>
<dbReference type="EMBL" id="GG666688">
    <property type="protein sequence ID" value="EEN43509.1"/>
    <property type="molecule type" value="Genomic_DNA"/>
</dbReference>